<dbReference type="InterPro" id="IPR039171">
    <property type="entry name" value="Cwc2/Slt11"/>
</dbReference>
<dbReference type="PROSITE" id="PS50102">
    <property type="entry name" value="RRM"/>
    <property type="match status" value="4"/>
</dbReference>
<evidence type="ECO:0000256" key="1">
    <source>
        <dbReference type="ARBA" id="ARBA00022884"/>
    </source>
</evidence>
<feature type="domain" description="RRM" evidence="4">
    <location>
        <begin position="559"/>
        <end position="630"/>
    </location>
</feature>
<reference evidence="5 6" key="2">
    <citation type="submission" date="2016-05" db="EMBL/GenBank/DDBJ databases">
        <title>Lineage-specific infection strategies underlie the spectrum of fungal disease in amphibians.</title>
        <authorList>
            <person name="Cuomo C.A."/>
            <person name="Farrer R.A."/>
            <person name="James T."/>
            <person name="Longcore J."/>
            <person name="Birren B."/>
        </authorList>
    </citation>
    <scope>NUCLEOTIDE SEQUENCE [LARGE SCALE GENOMIC DNA]</scope>
    <source>
        <strain evidence="5 6">JEL423</strain>
    </source>
</reference>
<dbReference type="GO" id="GO:0010494">
    <property type="term" value="C:cytoplasmic stress granule"/>
    <property type="evidence" value="ECO:0007669"/>
    <property type="project" value="TreeGrafter"/>
</dbReference>
<reference evidence="5 6" key="1">
    <citation type="submission" date="2006-10" db="EMBL/GenBank/DDBJ databases">
        <title>The Genome Sequence of Batrachochytrium dendrobatidis JEL423.</title>
        <authorList>
            <consortium name="The Broad Institute Genome Sequencing Platform"/>
            <person name="Birren B."/>
            <person name="Lander E."/>
            <person name="Galagan J."/>
            <person name="Cuomo C."/>
            <person name="Devon K."/>
            <person name="Jaffe D."/>
            <person name="Butler J."/>
            <person name="Alvarez P."/>
            <person name="Gnerre S."/>
            <person name="Grabherr M."/>
            <person name="Kleber M."/>
            <person name="Mauceli E."/>
            <person name="Brockman W."/>
            <person name="Young S."/>
            <person name="LaButti K."/>
            <person name="Sykes S."/>
            <person name="DeCaprio D."/>
            <person name="Crawford M."/>
            <person name="Koehrsen M."/>
            <person name="Engels R."/>
            <person name="Montgomery P."/>
            <person name="Pearson M."/>
            <person name="Howarth C."/>
            <person name="Larson L."/>
            <person name="White J."/>
            <person name="O'Leary S."/>
            <person name="Kodira C."/>
            <person name="Zeng Q."/>
            <person name="Yandava C."/>
            <person name="Alvarado L."/>
            <person name="Longcore J."/>
            <person name="James T."/>
        </authorList>
    </citation>
    <scope>NUCLEOTIDE SEQUENCE [LARGE SCALE GENOMIC DNA]</scope>
    <source>
        <strain evidence="5 6">JEL423</strain>
    </source>
</reference>
<dbReference type="InterPro" id="IPR000504">
    <property type="entry name" value="RRM_dom"/>
</dbReference>
<keyword evidence="1 2" id="KW-0694">RNA-binding</keyword>
<dbReference type="InterPro" id="IPR035979">
    <property type="entry name" value="RBD_domain_sf"/>
</dbReference>
<feature type="compositionally biased region" description="Low complexity" evidence="3">
    <location>
        <begin position="681"/>
        <end position="695"/>
    </location>
</feature>
<gene>
    <name evidence="5" type="ORF">BDEG_21604</name>
</gene>
<dbReference type="PANTHER" id="PTHR14089:SF8">
    <property type="entry name" value="RNA-BINDING PROTEIN MRN1"/>
    <property type="match status" value="1"/>
</dbReference>
<dbReference type="Gene3D" id="3.30.70.330">
    <property type="match status" value="4"/>
</dbReference>
<dbReference type="VEuPathDB" id="FungiDB:BDEG_21604"/>
<evidence type="ECO:0000256" key="2">
    <source>
        <dbReference type="PROSITE-ProRule" id="PRU00176"/>
    </source>
</evidence>
<dbReference type="Pfam" id="PF00076">
    <property type="entry name" value="RRM_1"/>
    <property type="match status" value="2"/>
</dbReference>
<feature type="domain" description="RRM" evidence="4">
    <location>
        <begin position="468"/>
        <end position="541"/>
    </location>
</feature>
<feature type="domain" description="RRM" evidence="4">
    <location>
        <begin position="190"/>
        <end position="263"/>
    </location>
</feature>
<dbReference type="GO" id="GO:0000398">
    <property type="term" value="P:mRNA splicing, via spliceosome"/>
    <property type="evidence" value="ECO:0007669"/>
    <property type="project" value="TreeGrafter"/>
</dbReference>
<accession>A0A177WDF8</accession>
<dbReference type="eggNOG" id="KOG0118">
    <property type="taxonomic scope" value="Eukaryota"/>
</dbReference>
<feature type="region of interest" description="Disordered" evidence="3">
    <location>
        <begin position="631"/>
        <end position="650"/>
    </location>
</feature>
<feature type="domain" description="RRM" evidence="4">
    <location>
        <begin position="281"/>
        <end position="352"/>
    </location>
</feature>
<dbReference type="SMART" id="SM00360">
    <property type="entry name" value="RRM"/>
    <property type="match status" value="4"/>
</dbReference>
<dbReference type="AlphaFoldDB" id="A0A177WDF8"/>
<feature type="region of interest" description="Disordered" evidence="3">
    <location>
        <begin position="722"/>
        <end position="741"/>
    </location>
</feature>
<proteinExistence type="predicted"/>
<evidence type="ECO:0000259" key="4">
    <source>
        <dbReference type="PROSITE" id="PS50102"/>
    </source>
</evidence>
<organism evidence="5 6">
    <name type="scientific">Batrachochytrium dendrobatidis (strain JEL423)</name>
    <dbReference type="NCBI Taxonomy" id="403673"/>
    <lineage>
        <taxon>Eukaryota</taxon>
        <taxon>Fungi</taxon>
        <taxon>Fungi incertae sedis</taxon>
        <taxon>Chytridiomycota</taxon>
        <taxon>Chytridiomycota incertae sedis</taxon>
        <taxon>Chytridiomycetes</taxon>
        <taxon>Rhizophydiales</taxon>
        <taxon>Rhizophydiales incertae sedis</taxon>
        <taxon>Batrachochytrium</taxon>
    </lineage>
</organism>
<protein>
    <recommendedName>
        <fullName evidence="4">RRM domain-containing protein</fullName>
    </recommendedName>
</protein>
<dbReference type="GO" id="GO:0010468">
    <property type="term" value="P:regulation of gene expression"/>
    <property type="evidence" value="ECO:0007669"/>
    <property type="project" value="UniProtKB-ARBA"/>
</dbReference>
<sequence length="887" mass="96456">MDINGRTLAGIQPHLQRQHCTHLRASTNGHTPNNHLIYSSATGSDFIDNHCNPLVSSRRTTSSTTFNSNPVNAISSLSTSNKHSYAGHPALNSNNNGFHPHSTLTTDMMLITNPSSSQFSADAASQIETLHLSSNSHHAINPYLNIGLLPRLSPQHLPHQSPLLQPFFYQLPDQPPPLQNQQLYIDESMRTLYIGNLPSETTLDMLLNHILAGALEHARILPDKNCAFITFLDASAASALLFAIQSRRLMILSPDVKVGWGKPSLLSPLIADAVARHGASRNVYIGNLDSRYMSESALSVVFSHFGLIDSIKIFADRRIAFVHMASIQSAMKAIMFLSCDAEWSSRRIHYGRDRCLHPSYFAISSFPQSMPQHSFQTSSSQSYQGVDGALSDEASKSNLDHPLCAPKAIASTTGLKSSMKSREPTESISFNSSDAPTAATLFAALQAYHNIDALSLDDTLQVEEPANRTVYLGGIRPEVTTKELCDIIRGGVLQNIKYMSEKNIAFATFVNAEDAAAFYRRSVQEGLSLKSKRLKLGWGKATRLPSTISYAVQHSCASRNVYIGVADDTITEARLRRDFSPFGDIELINLVPEKLIAFVSFTDILFAIKAVQVMRMHPDYIKHKINFGKDRCGNPPRERSFTSANSDGIHPPLTILTEPLFDSVPDSDSPNASVSIPFTTSSMSASGSPLSSLSPPSSPTQRLMSLQHLYLHYRPLSGSGTATAAELMPSPTSTGSPGTPPLCANGLPASINTRHSIEPSVPESTAIISPNPIHRNSLSKLTTLPPLPSNGANFQPTQSKDRDAQLHPSAYSRQHKHPGMKTKRLPANYQYSAARSCFTPPLATSSIVLPAEIEHLSCTSTSAAANVFSESLSDVGDSSHATIPNYI</sequence>
<evidence type="ECO:0000313" key="5">
    <source>
        <dbReference type="EMBL" id="OAJ37600.1"/>
    </source>
</evidence>
<feature type="region of interest" description="Disordered" evidence="3">
    <location>
        <begin position="660"/>
        <end position="701"/>
    </location>
</feature>
<dbReference type="STRING" id="403673.A0A177WDF8"/>
<dbReference type="PANTHER" id="PTHR14089">
    <property type="entry name" value="PRE-MRNA-SPLICING FACTOR RBM22"/>
    <property type="match status" value="1"/>
</dbReference>
<dbReference type="GO" id="GO:0003729">
    <property type="term" value="F:mRNA binding"/>
    <property type="evidence" value="ECO:0007669"/>
    <property type="project" value="TreeGrafter"/>
</dbReference>
<dbReference type="FunFam" id="3.30.70.330:FF:000400">
    <property type="entry name" value="Negative regulator of differentiation 1"/>
    <property type="match status" value="1"/>
</dbReference>
<feature type="region of interest" description="Disordered" evidence="3">
    <location>
        <begin position="762"/>
        <end position="805"/>
    </location>
</feature>
<dbReference type="EMBL" id="DS022300">
    <property type="protein sequence ID" value="OAJ37600.1"/>
    <property type="molecule type" value="Genomic_DNA"/>
</dbReference>
<name>A0A177WDF8_BATDL</name>
<dbReference type="InterPro" id="IPR012677">
    <property type="entry name" value="Nucleotide-bd_a/b_plait_sf"/>
</dbReference>
<feature type="compositionally biased region" description="Basic and acidic residues" evidence="3">
    <location>
        <begin position="631"/>
        <end position="640"/>
    </location>
</feature>
<dbReference type="OrthoDB" id="6407164at2759"/>
<evidence type="ECO:0000256" key="3">
    <source>
        <dbReference type="SAM" id="MobiDB-lite"/>
    </source>
</evidence>
<dbReference type="SUPFAM" id="SSF54928">
    <property type="entry name" value="RNA-binding domain, RBD"/>
    <property type="match status" value="3"/>
</dbReference>
<feature type="compositionally biased region" description="Polar residues" evidence="3">
    <location>
        <begin position="666"/>
        <end position="680"/>
    </location>
</feature>
<evidence type="ECO:0000313" key="6">
    <source>
        <dbReference type="Proteomes" id="UP000077115"/>
    </source>
</evidence>
<dbReference type="Proteomes" id="UP000077115">
    <property type="component" value="Unassembled WGS sequence"/>
</dbReference>